<dbReference type="OrthoDB" id="10260017at2759"/>
<dbReference type="Pfam" id="PF00797">
    <property type="entry name" value="Acetyltransf_2"/>
    <property type="match status" value="1"/>
</dbReference>
<reference evidence="4" key="1">
    <citation type="submission" date="2019-04" db="EMBL/GenBank/DDBJ databases">
        <title>Friends and foes A comparative genomics studyof 23 Aspergillus species from section Flavi.</title>
        <authorList>
            <consortium name="DOE Joint Genome Institute"/>
            <person name="Kjaerbolling I."/>
            <person name="Vesth T."/>
            <person name="Frisvad J.C."/>
            <person name="Nybo J.L."/>
            <person name="Theobald S."/>
            <person name="Kildgaard S."/>
            <person name="Isbrandt T."/>
            <person name="Kuo A."/>
            <person name="Sato A."/>
            <person name="Lyhne E.K."/>
            <person name="Kogle M.E."/>
            <person name="Wiebenga A."/>
            <person name="Kun R.S."/>
            <person name="Lubbers R.J."/>
            <person name="Makela M.R."/>
            <person name="Barry K."/>
            <person name="Chovatia M."/>
            <person name="Clum A."/>
            <person name="Daum C."/>
            <person name="Haridas S."/>
            <person name="He G."/>
            <person name="LaButti K."/>
            <person name="Lipzen A."/>
            <person name="Mondo S."/>
            <person name="Riley R."/>
            <person name="Salamov A."/>
            <person name="Simmons B.A."/>
            <person name="Magnuson J.K."/>
            <person name="Henrissat B."/>
            <person name="Mortensen U.H."/>
            <person name="Larsen T.O."/>
            <person name="Devries R.P."/>
            <person name="Grigoriev I.V."/>
            <person name="Machida M."/>
            <person name="Baker S.E."/>
            <person name="Andersen M.R."/>
        </authorList>
    </citation>
    <scope>NUCLEOTIDE SEQUENCE [LARGE SCALE GENOMIC DNA]</scope>
    <source>
        <strain evidence="4">CBS 553.77</strain>
    </source>
</reference>
<dbReference type="InterPro" id="IPR053710">
    <property type="entry name" value="Arylamine_NAT_domain_sf"/>
</dbReference>
<proteinExistence type="inferred from homology"/>
<dbReference type="Gene3D" id="3.30.2140.20">
    <property type="match status" value="1"/>
</dbReference>
<keyword evidence="2" id="KW-0012">Acyltransferase</keyword>
<evidence type="ECO:0000313" key="4">
    <source>
        <dbReference type="Proteomes" id="UP000327118"/>
    </source>
</evidence>
<name>A0A5N6Z3V2_9EURO</name>
<dbReference type="GO" id="GO:0016407">
    <property type="term" value="F:acetyltransferase activity"/>
    <property type="evidence" value="ECO:0007669"/>
    <property type="project" value="InterPro"/>
</dbReference>
<dbReference type="PANTHER" id="PTHR11786:SF0">
    <property type="entry name" value="ARYLAMINE N-ACETYLTRANSFERASE 4-RELATED"/>
    <property type="match status" value="1"/>
</dbReference>
<comment type="similarity">
    <text evidence="1 2">Belongs to the arylamine N-acetyltransferase family.</text>
</comment>
<sequence length="323" mass="36843">MASSSQTYNPEQLERYLERIGYADSASKTNRTRLHHVMESINQDRLATLTELQRRHLGSIPWGSSALHYSQHRSISVHPRSVFEKLVVRRLDGYCMENTNLFYGVLRSLGYDVYPTGGRVSHALDGGNQTPGSELYMGLGHMILIVTVDSQRYMVDVGFGNFGPTSPLPLKEDGLIAVCMAPAEMRLVKDTPIEFTDRSQKLWVYQVRQNPESNWIPQYSFSEVEFLPQDFAVLNYSTSHHPTSWFVRALVCTRVILDEEGAEPIGIYILSGKEVKRRLRGETEVVETFDKEDDRAKALAKWFDMHFLEYEIDGVKGLVSEIK</sequence>
<dbReference type="AlphaFoldDB" id="A0A5N6Z3V2"/>
<gene>
    <name evidence="3" type="ORF">BDV28DRAFT_159414</name>
</gene>
<organism evidence="3 4">
    <name type="scientific">Aspergillus coremiiformis</name>
    <dbReference type="NCBI Taxonomy" id="138285"/>
    <lineage>
        <taxon>Eukaryota</taxon>
        <taxon>Fungi</taxon>
        <taxon>Dikarya</taxon>
        <taxon>Ascomycota</taxon>
        <taxon>Pezizomycotina</taxon>
        <taxon>Eurotiomycetes</taxon>
        <taxon>Eurotiomycetidae</taxon>
        <taxon>Eurotiales</taxon>
        <taxon>Aspergillaceae</taxon>
        <taxon>Aspergillus</taxon>
        <taxon>Aspergillus subgen. Circumdati</taxon>
    </lineage>
</organism>
<evidence type="ECO:0000256" key="2">
    <source>
        <dbReference type="RuleBase" id="RU003452"/>
    </source>
</evidence>
<dbReference type="InterPro" id="IPR001447">
    <property type="entry name" value="Arylamine_N-AcTrfase"/>
</dbReference>
<evidence type="ECO:0000313" key="3">
    <source>
        <dbReference type="EMBL" id="KAE8350660.1"/>
    </source>
</evidence>
<keyword evidence="2" id="KW-0808">Transferase</keyword>
<dbReference type="Proteomes" id="UP000327118">
    <property type="component" value="Unassembled WGS sequence"/>
</dbReference>
<dbReference type="PANTHER" id="PTHR11786">
    <property type="entry name" value="N-HYDROXYARYLAMINE O-ACETYLTRANSFERASE"/>
    <property type="match status" value="1"/>
</dbReference>
<accession>A0A5N6Z3V2</accession>
<evidence type="ECO:0000256" key="1">
    <source>
        <dbReference type="ARBA" id="ARBA00006547"/>
    </source>
</evidence>
<dbReference type="PRINTS" id="PR01543">
    <property type="entry name" value="ANATRNSFRASE"/>
</dbReference>
<dbReference type="FunFam" id="3.30.2140.20:FF:000003">
    <property type="entry name" value="Arylamine N-acetyltransferase 1"/>
    <property type="match status" value="1"/>
</dbReference>
<dbReference type="SUPFAM" id="SSF54001">
    <property type="entry name" value="Cysteine proteinases"/>
    <property type="match status" value="1"/>
</dbReference>
<protein>
    <submittedName>
        <fullName evidence="3">Uncharacterized protein</fullName>
    </submittedName>
</protein>
<dbReference type="EMBL" id="ML739211">
    <property type="protein sequence ID" value="KAE8350660.1"/>
    <property type="molecule type" value="Genomic_DNA"/>
</dbReference>
<dbReference type="InterPro" id="IPR038765">
    <property type="entry name" value="Papain-like_cys_pep_sf"/>
</dbReference>
<keyword evidence="4" id="KW-1185">Reference proteome</keyword>